<gene>
    <name evidence="2" type="ORF">LX69_00407</name>
</gene>
<accession>A0A2W7NJH1</accession>
<evidence type="ECO:0000256" key="1">
    <source>
        <dbReference type="SAM" id="Phobius"/>
    </source>
</evidence>
<keyword evidence="1" id="KW-0472">Membrane</keyword>
<feature type="transmembrane region" description="Helical" evidence="1">
    <location>
        <begin position="83"/>
        <end position="106"/>
    </location>
</feature>
<feature type="transmembrane region" description="Helical" evidence="1">
    <location>
        <begin position="7"/>
        <end position="25"/>
    </location>
</feature>
<dbReference type="OrthoDB" id="9903608at2"/>
<feature type="transmembrane region" description="Helical" evidence="1">
    <location>
        <begin position="61"/>
        <end position="77"/>
    </location>
</feature>
<feature type="transmembrane region" description="Helical" evidence="1">
    <location>
        <begin position="31"/>
        <end position="49"/>
    </location>
</feature>
<evidence type="ECO:0000313" key="3">
    <source>
        <dbReference type="Proteomes" id="UP000249239"/>
    </source>
</evidence>
<keyword evidence="3" id="KW-1185">Reference proteome</keyword>
<evidence type="ECO:0000313" key="2">
    <source>
        <dbReference type="EMBL" id="PZX20408.1"/>
    </source>
</evidence>
<protein>
    <submittedName>
        <fullName evidence="2">Uncharacterized protein</fullName>
    </submittedName>
</protein>
<name>A0A2W7NJH1_9BACT</name>
<dbReference type="Proteomes" id="UP000249239">
    <property type="component" value="Unassembled WGS sequence"/>
</dbReference>
<keyword evidence="1" id="KW-0812">Transmembrane</keyword>
<dbReference type="EMBL" id="QKZK01000002">
    <property type="protein sequence ID" value="PZX20408.1"/>
    <property type="molecule type" value="Genomic_DNA"/>
</dbReference>
<proteinExistence type="predicted"/>
<sequence>MKKYKWLLYAGMVNIWAGLMLRIFGVEFPPPALFFSLGGTLKVSYLVVAIRQGRFKPGIELVYLAAGLVMLALGIYVRKVNPASAIGIALVVKAVLLKATFLFLMLRKMRAARLQPIEVTVKDDN</sequence>
<reference evidence="2 3" key="1">
    <citation type="submission" date="2018-06" db="EMBL/GenBank/DDBJ databases">
        <title>Genomic Encyclopedia of Archaeal and Bacterial Type Strains, Phase II (KMG-II): from individual species to whole genera.</title>
        <authorList>
            <person name="Goeker M."/>
        </authorList>
    </citation>
    <scope>NUCLEOTIDE SEQUENCE [LARGE SCALE GENOMIC DNA]</scope>
    <source>
        <strain evidence="2 3">DSM 6779</strain>
    </source>
</reference>
<keyword evidence="1" id="KW-1133">Transmembrane helix</keyword>
<organism evidence="2 3">
    <name type="scientific">Breznakibacter xylanolyticus</name>
    <dbReference type="NCBI Taxonomy" id="990"/>
    <lineage>
        <taxon>Bacteria</taxon>
        <taxon>Pseudomonadati</taxon>
        <taxon>Bacteroidota</taxon>
        <taxon>Bacteroidia</taxon>
        <taxon>Marinilabiliales</taxon>
        <taxon>Marinilabiliaceae</taxon>
        <taxon>Breznakibacter</taxon>
    </lineage>
</organism>
<dbReference type="AlphaFoldDB" id="A0A2W7NJH1"/>
<comment type="caution">
    <text evidence="2">The sequence shown here is derived from an EMBL/GenBank/DDBJ whole genome shotgun (WGS) entry which is preliminary data.</text>
</comment>
<dbReference type="RefSeq" id="WP_146260608.1">
    <property type="nucleotide sequence ID" value="NZ_QKZK01000002.1"/>
</dbReference>